<organism evidence="2">
    <name type="scientific">Micromonas commoda virus</name>
    <dbReference type="NCBI Taxonomy" id="3057169"/>
    <lineage>
        <taxon>Viruses</taxon>
        <taxon>Varidnaviria</taxon>
        <taxon>Bamfordvirae</taxon>
        <taxon>Nucleocytoviricota</taxon>
        <taxon>Megaviricetes</taxon>
        <taxon>Algavirales</taxon>
        <taxon>Phycodnaviridae</taxon>
    </lineage>
</organism>
<reference evidence="2" key="1">
    <citation type="submission" date="2024-06" db="EMBL/GenBank/DDBJ databases">
        <title>Evidence of context-dependent and transient costs of resisting viral infection in isolates of the marine microalga Micromonas sp. (class Mamiellophyceae).</title>
        <authorList>
            <person name="Bedi de Silva A."/>
            <person name="Schvarcz C.R."/>
            <person name="Steward G.R."/>
            <person name="Edwards K.F."/>
        </authorList>
    </citation>
    <scope>NUCLEOTIDE SEQUENCE</scope>
    <source>
        <strain evidence="2">McV-KB2</strain>
    </source>
</reference>
<evidence type="ECO:0000313" key="2">
    <source>
        <dbReference type="EMBL" id="XCA47530.1"/>
    </source>
</evidence>
<proteinExistence type="predicted"/>
<protein>
    <submittedName>
        <fullName evidence="2">Uncharacterized protein</fullName>
    </submittedName>
</protein>
<name>A0AAU7YP08_9PHYC</name>
<accession>A0AAU7YP08</accession>
<evidence type="ECO:0000256" key="1">
    <source>
        <dbReference type="SAM" id="Phobius"/>
    </source>
</evidence>
<keyword evidence="1" id="KW-0812">Transmembrane</keyword>
<feature type="transmembrane region" description="Helical" evidence="1">
    <location>
        <begin position="53"/>
        <end position="71"/>
    </location>
</feature>
<keyword evidence="1" id="KW-1133">Transmembrane helix</keyword>
<sequence length="73" mass="8173">MVAYSPIDFDDPIEVPVPRKKEIVVDAPRIVEKVPIKPEPEEPVTDEDTECNFLVFFFIVGVVALAAMDSAKR</sequence>
<keyword evidence="1" id="KW-0472">Membrane</keyword>
<dbReference type="EMBL" id="PP911589">
    <property type="protein sequence ID" value="XCA47530.1"/>
    <property type="molecule type" value="Genomic_DNA"/>
</dbReference>